<dbReference type="InterPro" id="IPR026057">
    <property type="entry name" value="TBL_C"/>
</dbReference>
<dbReference type="InterPro" id="IPR025846">
    <property type="entry name" value="TBL_N"/>
</dbReference>
<dbReference type="InterPro" id="IPR029962">
    <property type="entry name" value="TBL"/>
</dbReference>
<organism evidence="11 12">
    <name type="scientific">Actinidia chinensis var. chinensis</name>
    <name type="common">Chinese soft-hair kiwi</name>
    <dbReference type="NCBI Taxonomy" id="1590841"/>
    <lineage>
        <taxon>Eukaryota</taxon>
        <taxon>Viridiplantae</taxon>
        <taxon>Streptophyta</taxon>
        <taxon>Embryophyta</taxon>
        <taxon>Tracheophyta</taxon>
        <taxon>Spermatophyta</taxon>
        <taxon>Magnoliopsida</taxon>
        <taxon>eudicotyledons</taxon>
        <taxon>Gunneridae</taxon>
        <taxon>Pentapetalae</taxon>
        <taxon>asterids</taxon>
        <taxon>Ericales</taxon>
        <taxon>Actinidiaceae</taxon>
        <taxon>Actinidia</taxon>
    </lineage>
</organism>
<evidence type="ECO:0000313" key="11">
    <source>
        <dbReference type="EMBL" id="PSS30560.1"/>
    </source>
</evidence>
<comment type="subcellular location">
    <subcellularLocation>
        <location evidence="1">Membrane</location>
        <topology evidence="1">Single-pass membrane protein</topology>
    </subcellularLocation>
</comment>
<name>A0A2R6RKN2_ACTCC</name>
<evidence type="ECO:0000259" key="9">
    <source>
        <dbReference type="Pfam" id="PF13839"/>
    </source>
</evidence>
<keyword evidence="4" id="KW-0735">Signal-anchor</keyword>
<dbReference type="Pfam" id="PF14416">
    <property type="entry name" value="PMR5N"/>
    <property type="match status" value="1"/>
</dbReference>
<evidence type="ECO:0000256" key="3">
    <source>
        <dbReference type="ARBA" id="ARBA00022692"/>
    </source>
</evidence>
<dbReference type="PANTHER" id="PTHR32285:SF13">
    <property type="entry name" value="TRICHOME BIREFRINGENCE-LIKE N-TERMINAL DOMAIN-CONTAINING PROTEIN"/>
    <property type="match status" value="1"/>
</dbReference>
<dbReference type="Gramene" id="PSS30560">
    <property type="protein sequence ID" value="PSS30560"/>
    <property type="gene ID" value="CEY00_Acc05846"/>
</dbReference>
<dbReference type="OrthoDB" id="630188at2759"/>
<evidence type="ECO:0000259" key="10">
    <source>
        <dbReference type="Pfam" id="PF14416"/>
    </source>
</evidence>
<dbReference type="AlphaFoldDB" id="A0A2R6RKN2"/>
<reference evidence="11 12" key="1">
    <citation type="submission" date="2017-07" db="EMBL/GenBank/DDBJ databases">
        <title>An improved, manually edited Actinidia chinensis var. chinensis (kiwifruit) genome highlights the challenges associated with draft genomes and gene prediction in plants.</title>
        <authorList>
            <person name="Pilkington S."/>
            <person name="Crowhurst R."/>
            <person name="Hilario E."/>
            <person name="Nardozza S."/>
            <person name="Fraser L."/>
            <person name="Peng Y."/>
            <person name="Gunaseelan K."/>
            <person name="Simpson R."/>
            <person name="Tahir J."/>
            <person name="Deroles S."/>
            <person name="Templeton K."/>
            <person name="Luo Z."/>
            <person name="Davy M."/>
            <person name="Cheng C."/>
            <person name="Mcneilage M."/>
            <person name="Scaglione D."/>
            <person name="Liu Y."/>
            <person name="Zhang Q."/>
            <person name="Datson P."/>
            <person name="De Silva N."/>
            <person name="Gardiner S."/>
            <person name="Bassett H."/>
            <person name="Chagne D."/>
            <person name="Mccallum J."/>
            <person name="Dzierzon H."/>
            <person name="Deng C."/>
            <person name="Wang Y.-Y."/>
            <person name="Barron N."/>
            <person name="Manako K."/>
            <person name="Bowen J."/>
            <person name="Foster T."/>
            <person name="Erridge Z."/>
            <person name="Tiffin H."/>
            <person name="Waite C."/>
            <person name="Davies K."/>
            <person name="Grierson E."/>
            <person name="Laing W."/>
            <person name="Kirk R."/>
            <person name="Chen X."/>
            <person name="Wood M."/>
            <person name="Montefiori M."/>
            <person name="Brummell D."/>
            <person name="Schwinn K."/>
            <person name="Catanach A."/>
            <person name="Fullerton C."/>
            <person name="Li D."/>
            <person name="Meiyalaghan S."/>
            <person name="Nieuwenhuizen N."/>
            <person name="Read N."/>
            <person name="Prakash R."/>
            <person name="Hunter D."/>
            <person name="Zhang H."/>
            <person name="Mckenzie M."/>
            <person name="Knabel M."/>
            <person name="Harris A."/>
            <person name="Allan A."/>
            <person name="Chen A."/>
            <person name="Janssen B."/>
            <person name="Plunkett B."/>
            <person name="Dwamena C."/>
            <person name="Voogd C."/>
            <person name="Leif D."/>
            <person name="Lafferty D."/>
            <person name="Souleyre E."/>
            <person name="Varkonyi-Gasic E."/>
            <person name="Gambi F."/>
            <person name="Hanley J."/>
            <person name="Yao J.-L."/>
            <person name="Cheung J."/>
            <person name="David K."/>
            <person name="Warren B."/>
            <person name="Marsh K."/>
            <person name="Snowden K."/>
            <person name="Lin-Wang K."/>
            <person name="Brian L."/>
            <person name="Martinez-Sanchez M."/>
            <person name="Wang M."/>
            <person name="Ileperuma N."/>
            <person name="Macnee N."/>
            <person name="Campin R."/>
            <person name="Mcatee P."/>
            <person name="Drummond R."/>
            <person name="Espley R."/>
            <person name="Ireland H."/>
            <person name="Wu R."/>
            <person name="Atkinson R."/>
            <person name="Karunairetnam S."/>
            <person name="Bulley S."/>
            <person name="Chunkath S."/>
            <person name="Hanley Z."/>
            <person name="Storey R."/>
            <person name="Thrimawithana A."/>
            <person name="Thomson S."/>
            <person name="David C."/>
            <person name="Testolin R."/>
        </authorList>
    </citation>
    <scope>NUCLEOTIDE SEQUENCE [LARGE SCALE GENOMIC DNA]</scope>
    <source>
        <strain evidence="12">cv. Red5</strain>
        <tissue evidence="11">Young leaf</tissue>
    </source>
</reference>
<dbReference type="PANTHER" id="PTHR32285">
    <property type="entry name" value="PROTEIN TRICHOME BIREFRINGENCE-LIKE 9-RELATED"/>
    <property type="match status" value="1"/>
</dbReference>
<dbReference type="STRING" id="1590841.A0A2R6RKN2"/>
<dbReference type="GO" id="GO:0016020">
    <property type="term" value="C:membrane"/>
    <property type="evidence" value="ECO:0007669"/>
    <property type="project" value="UniProtKB-SubCell"/>
</dbReference>
<feature type="domain" description="Trichome birefringence-like N-terminal" evidence="10">
    <location>
        <begin position="151"/>
        <end position="203"/>
    </location>
</feature>
<protein>
    <submittedName>
        <fullName evidence="11">Protein trichome birefringence-like</fullName>
    </submittedName>
</protein>
<dbReference type="GO" id="GO:0005794">
    <property type="term" value="C:Golgi apparatus"/>
    <property type="evidence" value="ECO:0007669"/>
    <property type="project" value="TreeGrafter"/>
</dbReference>
<proteinExistence type="inferred from homology"/>
<reference evidence="12" key="2">
    <citation type="journal article" date="2018" name="BMC Genomics">
        <title>A manually annotated Actinidia chinensis var. chinensis (kiwifruit) genome highlights the challenges associated with draft genomes and gene prediction in plants.</title>
        <authorList>
            <person name="Pilkington S.M."/>
            <person name="Crowhurst R."/>
            <person name="Hilario E."/>
            <person name="Nardozza S."/>
            <person name="Fraser L."/>
            <person name="Peng Y."/>
            <person name="Gunaseelan K."/>
            <person name="Simpson R."/>
            <person name="Tahir J."/>
            <person name="Deroles S.C."/>
            <person name="Templeton K."/>
            <person name="Luo Z."/>
            <person name="Davy M."/>
            <person name="Cheng C."/>
            <person name="McNeilage M."/>
            <person name="Scaglione D."/>
            <person name="Liu Y."/>
            <person name="Zhang Q."/>
            <person name="Datson P."/>
            <person name="De Silva N."/>
            <person name="Gardiner S.E."/>
            <person name="Bassett H."/>
            <person name="Chagne D."/>
            <person name="McCallum J."/>
            <person name="Dzierzon H."/>
            <person name="Deng C."/>
            <person name="Wang Y.Y."/>
            <person name="Barron L."/>
            <person name="Manako K."/>
            <person name="Bowen J."/>
            <person name="Foster T.M."/>
            <person name="Erridge Z.A."/>
            <person name="Tiffin H."/>
            <person name="Waite C.N."/>
            <person name="Davies K.M."/>
            <person name="Grierson E.P."/>
            <person name="Laing W.A."/>
            <person name="Kirk R."/>
            <person name="Chen X."/>
            <person name="Wood M."/>
            <person name="Montefiori M."/>
            <person name="Brummell D.A."/>
            <person name="Schwinn K.E."/>
            <person name="Catanach A."/>
            <person name="Fullerton C."/>
            <person name="Li D."/>
            <person name="Meiyalaghan S."/>
            <person name="Nieuwenhuizen N."/>
            <person name="Read N."/>
            <person name="Prakash R."/>
            <person name="Hunter D."/>
            <person name="Zhang H."/>
            <person name="McKenzie M."/>
            <person name="Knabel M."/>
            <person name="Harris A."/>
            <person name="Allan A.C."/>
            <person name="Gleave A."/>
            <person name="Chen A."/>
            <person name="Janssen B.J."/>
            <person name="Plunkett B."/>
            <person name="Ampomah-Dwamena C."/>
            <person name="Voogd C."/>
            <person name="Leif D."/>
            <person name="Lafferty D."/>
            <person name="Souleyre E.J.F."/>
            <person name="Varkonyi-Gasic E."/>
            <person name="Gambi F."/>
            <person name="Hanley J."/>
            <person name="Yao J.L."/>
            <person name="Cheung J."/>
            <person name="David K.M."/>
            <person name="Warren B."/>
            <person name="Marsh K."/>
            <person name="Snowden K.C."/>
            <person name="Lin-Wang K."/>
            <person name="Brian L."/>
            <person name="Martinez-Sanchez M."/>
            <person name="Wang M."/>
            <person name="Ileperuma N."/>
            <person name="Macnee N."/>
            <person name="Campin R."/>
            <person name="McAtee P."/>
            <person name="Drummond R.S.M."/>
            <person name="Espley R.V."/>
            <person name="Ireland H.S."/>
            <person name="Wu R."/>
            <person name="Atkinson R.G."/>
            <person name="Karunairetnam S."/>
            <person name="Bulley S."/>
            <person name="Chunkath S."/>
            <person name="Hanley Z."/>
            <person name="Storey R."/>
            <person name="Thrimawithana A.H."/>
            <person name="Thomson S."/>
            <person name="David C."/>
            <person name="Testolin R."/>
            <person name="Huang H."/>
            <person name="Hellens R.P."/>
            <person name="Schaffer R.J."/>
        </authorList>
    </citation>
    <scope>NUCLEOTIDE SEQUENCE [LARGE SCALE GENOMIC DNA]</scope>
    <source>
        <strain evidence="12">cv. Red5</strain>
    </source>
</reference>
<dbReference type="Proteomes" id="UP000241394">
    <property type="component" value="Chromosome LG5"/>
</dbReference>
<evidence type="ECO:0000256" key="4">
    <source>
        <dbReference type="ARBA" id="ARBA00022968"/>
    </source>
</evidence>
<evidence type="ECO:0000256" key="1">
    <source>
        <dbReference type="ARBA" id="ARBA00004167"/>
    </source>
</evidence>
<dbReference type="Pfam" id="PF13839">
    <property type="entry name" value="PC-Esterase"/>
    <property type="match status" value="1"/>
</dbReference>
<feature type="domain" description="Trichome birefringence-like C-terminal" evidence="9">
    <location>
        <begin position="204"/>
        <end position="488"/>
    </location>
</feature>
<keyword evidence="5 8" id="KW-1133">Transmembrane helix</keyword>
<gene>
    <name evidence="11" type="ORF">CEY00_Acc05846</name>
</gene>
<feature type="region of interest" description="Disordered" evidence="7">
    <location>
        <begin position="87"/>
        <end position="109"/>
    </location>
</feature>
<keyword evidence="12" id="KW-1185">Reference proteome</keyword>
<sequence>MKPKAIDDQFPTGKNNTPILITSSKIVILTLFLLTTISLYIHNTSPSLFLSLNIISNGTSIPHYQKTNASLHLRSHAVSTNISTTPLRSPEIVTNGSTPQYPESSSTRTNWSPEIIANGSTILYQRNNSLSSLYSSNIATNDSTSVGLDRGCNIFKGEWVPNPMGPYYTNETKCEIDDRQNCMKFGRPDTEFMKWRWKPYKCELPLFDAVEFLELVRGKNLAFLGDSVGRNQMQSLVCLLASAVIPQDISYTPDKRFRSWLYADYNFTIISLWSPLLVKARETDEPQGYLMNLYLDEPDEAWTSQIENIDILIISAGQWFARPFVYYQKGEIVGCHICNKNNIKELDLFYTYKMAFRTAFQTLLNARKFRALTFLRTFSASQFENGEWNTGGDCRRKKPFTRHEMRLDWYNLEFYKTQVKELKVAERRGKKRGLKFKVLETTEAMLMRPDGHPSHYGHWPQDNNTAADCVHWCMPGPVDTWNEFLLQMLKKENEETSSERKMLGLNQEKIQSVDGL</sequence>
<evidence type="ECO:0000256" key="6">
    <source>
        <dbReference type="ARBA" id="ARBA00023136"/>
    </source>
</evidence>
<evidence type="ECO:0000313" key="12">
    <source>
        <dbReference type="Proteomes" id="UP000241394"/>
    </source>
</evidence>
<accession>A0A2R6RKN2</accession>
<evidence type="ECO:0000256" key="7">
    <source>
        <dbReference type="SAM" id="MobiDB-lite"/>
    </source>
</evidence>
<dbReference type="OMA" id="FDQQNCM"/>
<comment type="caution">
    <text evidence="11">The sequence shown here is derived from an EMBL/GenBank/DDBJ whole genome shotgun (WGS) entry which is preliminary data.</text>
</comment>
<dbReference type="EMBL" id="NKQK01000005">
    <property type="protein sequence ID" value="PSS30560.1"/>
    <property type="molecule type" value="Genomic_DNA"/>
</dbReference>
<keyword evidence="6 8" id="KW-0472">Membrane</keyword>
<evidence type="ECO:0000256" key="8">
    <source>
        <dbReference type="SAM" id="Phobius"/>
    </source>
</evidence>
<dbReference type="InParanoid" id="A0A2R6RKN2"/>
<evidence type="ECO:0000256" key="5">
    <source>
        <dbReference type="ARBA" id="ARBA00022989"/>
    </source>
</evidence>
<evidence type="ECO:0000256" key="2">
    <source>
        <dbReference type="ARBA" id="ARBA00007727"/>
    </source>
</evidence>
<dbReference type="GO" id="GO:0016413">
    <property type="term" value="F:O-acetyltransferase activity"/>
    <property type="evidence" value="ECO:0007669"/>
    <property type="project" value="InterPro"/>
</dbReference>
<feature type="transmembrane region" description="Helical" evidence="8">
    <location>
        <begin position="20"/>
        <end position="41"/>
    </location>
</feature>
<keyword evidence="3 8" id="KW-0812">Transmembrane</keyword>
<comment type="similarity">
    <text evidence="2">Belongs to the PC-esterase family. TBL subfamily.</text>
</comment>